<keyword evidence="2" id="KW-0813">Transport</keyword>
<comment type="similarity">
    <text evidence="1">Belongs to the V-ATPase E subunit family.</text>
</comment>
<evidence type="ECO:0000313" key="4">
    <source>
        <dbReference type="EMBL" id="KAK0615783.1"/>
    </source>
</evidence>
<dbReference type="HAMAP" id="MF_00311">
    <property type="entry name" value="ATP_synth_E_arch"/>
    <property type="match status" value="1"/>
</dbReference>
<evidence type="ECO:0000256" key="1">
    <source>
        <dbReference type="ARBA" id="ARBA00005901"/>
    </source>
</evidence>
<keyword evidence="3" id="KW-0406">Ion transport</keyword>
<evidence type="ECO:0000256" key="2">
    <source>
        <dbReference type="ARBA" id="ARBA00022448"/>
    </source>
</evidence>
<protein>
    <submittedName>
        <fullName evidence="4">ATPase, V1/A1 complex, subunit E</fullName>
    </submittedName>
</protein>
<dbReference type="EMBL" id="JAULSR010000006">
    <property type="protein sequence ID" value="KAK0615783.1"/>
    <property type="molecule type" value="Genomic_DNA"/>
</dbReference>
<keyword evidence="5" id="KW-1185">Reference proteome</keyword>
<dbReference type="SUPFAM" id="SSF160527">
    <property type="entry name" value="V-type ATPase subunit E-like"/>
    <property type="match status" value="1"/>
</dbReference>
<dbReference type="Proteomes" id="UP001174934">
    <property type="component" value="Unassembled WGS sequence"/>
</dbReference>
<dbReference type="Gene3D" id="6.10.250.1620">
    <property type="match status" value="1"/>
</dbReference>
<dbReference type="AlphaFoldDB" id="A0AA39WI13"/>
<name>A0AA39WI13_9PEZI</name>
<accession>A0AA39WI13</accession>
<evidence type="ECO:0000256" key="3">
    <source>
        <dbReference type="ARBA" id="ARBA00023065"/>
    </source>
</evidence>
<comment type="caution">
    <text evidence="4">The sequence shown here is derived from an EMBL/GenBank/DDBJ whole genome shotgun (WGS) entry which is preliminary data.</text>
</comment>
<dbReference type="PANTHER" id="PTHR45715">
    <property type="entry name" value="ATPASE H+-TRANSPORTING V1 SUBUNIT E1A-RELATED"/>
    <property type="match status" value="1"/>
</dbReference>
<organism evidence="4 5">
    <name type="scientific">Bombardia bombarda</name>
    <dbReference type="NCBI Taxonomy" id="252184"/>
    <lineage>
        <taxon>Eukaryota</taxon>
        <taxon>Fungi</taxon>
        <taxon>Dikarya</taxon>
        <taxon>Ascomycota</taxon>
        <taxon>Pezizomycotina</taxon>
        <taxon>Sordariomycetes</taxon>
        <taxon>Sordariomycetidae</taxon>
        <taxon>Sordariales</taxon>
        <taxon>Lasiosphaeriaceae</taxon>
        <taxon>Bombardia</taxon>
    </lineage>
</organism>
<sequence>MSQHHALSDEQVGKELLKMTSFIKEEAEEKAHEITIKANEEFSIEKAKLVQQAKDAIDDMFTKMFTAAAMSQSITQSTMANKTRLNVLGAQEDLVDHIFLEAENKLAEGSSDKASYEGLLKALIIEAILAMDELDVQIRARKADYPLVKKAIEAVVKEFKDKTGKNIKATIDEKNPVPEGCAGGIIVVGGNGFIDINNTFETRLALLRDSAMPTMRKTLFGLNSNRKFFD</sequence>
<dbReference type="InterPro" id="IPR002842">
    <property type="entry name" value="ATPase_V1_Esu"/>
</dbReference>
<dbReference type="GO" id="GO:0046961">
    <property type="term" value="F:proton-transporting ATPase activity, rotational mechanism"/>
    <property type="evidence" value="ECO:0007669"/>
    <property type="project" value="InterPro"/>
</dbReference>
<reference evidence="4" key="1">
    <citation type="submission" date="2023-06" db="EMBL/GenBank/DDBJ databases">
        <title>Genome-scale phylogeny and comparative genomics of the fungal order Sordariales.</title>
        <authorList>
            <consortium name="Lawrence Berkeley National Laboratory"/>
            <person name="Hensen N."/>
            <person name="Bonometti L."/>
            <person name="Westerberg I."/>
            <person name="Brannstrom I.O."/>
            <person name="Guillou S."/>
            <person name="Cros-Aarteil S."/>
            <person name="Calhoun S."/>
            <person name="Haridas S."/>
            <person name="Kuo A."/>
            <person name="Mondo S."/>
            <person name="Pangilinan J."/>
            <person name="Riley R."/>
            <person name="LaButti K."/>
            <person name="Andreopoulos B."/>
            <person name="Lipzen A."/>
            <person name="Chen C."/>
            <person name="Yanf M."/>
            <person name="Daum C."/>
            <person name="Ng V."/>
            <person name="Clum A."/>
            <person name="Steindorff A."/>
            <person name="Ohm R."/>
            <person name="Martin F."/>
            <person name="Silar P."/>
            <person name="Natvig D."/>
            <person name="Lalanne C."/>
            <person name="Gautier V."/>
            <person name="Ament-velasquez S.L."/>
            <person name="Kruys A."/>
            <person name="Hutchinson M.I."/>
            <person name="Powell A.J."/>
            <person name="Barry K."/>
            <person name="Miller A.N."/>
            <person name="Grigoriev I.V."/>
            <person name="Debuchy R."/>
            <person name="Gladieux P."/>
            <person name="Thoren M.H."/>
            <person name="Johannesson H."/>
        </authorList>
    </citation>
    <scope>NUCLEOTIDE SEQUENCE</scope>
    <source>
        <strain evidence="4">SMH3391-2</strain>
    </source>
</reference>
<proteinExistence type="inferred from homology"/>
<dbReference type="GO" id="GO:0033178">
    <property type="term" value="C:proton-transporting two-sector ATPase complex, catalytic domain"/>
    <property type="evidence" value="ECO:0007669"/>
    <property type="project" value="InterPro"/>
</dbReference>
<gene>
    <name evidence="4" type="ORF">B0T17DRAFT_355189</name>
</gene>
<dbReference type="Pfam" id="PF01991">
    <property type="entry name" value="vATP-synt_E"/>
    <property type="match status" value="1"/>
</dbReference>
<dbReference type="InterPro" id="IPR038495">
    <property type="entry name" value="ATPase_E_C"/>
</dbReference>
<evidence type="ECO:0000313" key="5">
    <source>
        <dbReference type="Proteomes" id="UP001174934"/>
    </source>
</evidence>
<dbReference type="Gene3D" id="3.30.2320.30">
    <property type="entry name" value="ATP synthase, E subunit, C-terminal"/>
    <property type="match status" value="1"/>
</dbReference>